<dbReference type="GO" id="GO:0016887">
    <property type="term" value="F:ATP hydrolysis activity"/>
    <property type="evidence" value="ECO:0007669"/>
    <property type="project" value="InterPro"/>
</dbReference>
<comment type="subcellular location">
    <subcellularLocation>
        <location evidence="1">Cell membrane</location>
        <topology evidence="1">Peripheral membrane protein</topology>
    </subcellularLocation>
</comment>
<evidence type="ECO:0000256" key="3">
    <source>
        <dbReference type="ARBA" id="ARBA00022505"/>
    </source>
</evidence>
<organism evidence="13 14">
    <name type="scientific">Natrarchaeobius chitinivorans</name>
    <dbReference type="NCBI Taxonomy" id="1679083"/>
    <lineage>
        <taxon>Archaea</taxon>
        <taxon>Methanobacteriati</taxon>
        <taxon>Methanobacteriota</taxon>
        <taxon>Stenosarchaea group</taxon>
        <taxon>Halobacteria</taxon>
        <taxon>Halobacteriales</taxon>
        <taxon>Natrialbaceae</taxon>
        <taxon>Natrarchaeobius</taxon>
    </lineage>
</organism>
<dbReference type="InterPro" id="IPR003593">
    <property type="entry name" value="AAA+_ATPase"/>
</dbReference>
<dbReference type="PROSITE" id="PS00211">
    <property type="entry name" value="ABC_TRANSPORTER_1"/>
    <property type="match status" value="1"/>
</dbReference>
<comment type="caution">
    <text evidence="13">The sequence shown here is derived from an EMBL/GenBank/DDBJ whole genome shotgun (WGS) entry which is preliminary data.</text>
</comment>
<dbReference type="InterPro" id="IPR050093">
    <property type="entry name" value="ABC_SmlMolc_Importer"/>
</dbReference>
<evidence type="ECO:0000256" key="8">
    <source>
        <dbReference type="ARBA" id="ARBA00039025"/>
    </source>
</evidence>
<gene>
    <name evidence="13" type="ORF">EA473_21625</name>
</gene>
<evidence type="ECO:0000256" key="9">
    <source>
        <dbReference type="ARBA" id="ARBA00041133"/>
    </source>
</evidence>
<dbReference type="RefSeq" id="WP_124197614.1">
    <property type="nucleotide sequence ID" value="NZ_REGA01000032.1"/>
</dbReference>
<dbReference type="PANTHER" id="PTHR42781">
    <property type="entry name" value="SPERMIDINE/PUTRESCINE IMPORT ATP-BINDING PROTEIN POTA"/>
    <property type="match status" value="1"/>
</dbReference>
<dbReference type="SMART" id="SM00382">
    <property type="entry name" value="AAA"/>
    <property type="match status" value="1"/>
</dbReference>
<comment type="catalytic activity">
    <reaction evidence="10">
        <text>tungstate(in) + ATP + H2O = tungstate(out) + ADP + phosphate + H(+)</text>
        <dbReference type="Rhea" id="RHEA:35027"/>
        <dbReference type="ChEBI" id="CHEBI:15377"/>
        <dbReference type="ChEBI" id="CHEBI:15378"/>
        <dbReference type="ChEBI" id="CHEBI:30616"/>
        <dbReference type="ChEBI" id="CHEBI:43474"/>
        <dbReference type="ChEBI" id="CHEBI:46502"/>
        <dbReference type="ChEBI" id="CHEBI:456216"/>
        <dbReference type="EC" id="7.3.2.6"/>
    </reaction>
</comment>
<dbReference type="Pfam" id="PF00005">
    <property type="entry name" value="ABC_tran"/>
    <property type="match status" value="1"/>
</dbReference>
<evidence type="ECO:0000256" key="7">
    <source>
        <dbReference type="ARBA" id="ARBA00038781"/>
    </source>
</evidence>
<proteinExistence type="inferred from homology"/>
<name>A0A3N6LNQ9_NATCH</name>
<dbReference type="InterPro" id="IPR017871">
    <property type="entry name" value="ABC_transporter-like_CS"/>
</dbReference>
<comment type="similarity">
    <text evidence="6">Belongs to the ABC transporter superfamily. Sulfate/tungstate importer (TC 3.A.1.6) family.</text>
</comment>
<dbReference type="GO" id="GO:0043190">
    <property type="term" value="C:ATP-binding cassette (ABC) transporter complex"/>
    <property type="evidence" value="ECO:0007669"/>
    <property type="project" value="InterPro"/>
</dbReference>
<dbReference type="GO" id="GO:1901238">
    <property type="term" value="F:ABC-type tungstate transporter activity"/>
    <property type="evidence" value="ECO:0007669"/>
    <property type="project" value="UniProtKB-EC"/>
</dbReference>
<feature type="domain" description="ABC transporter" evidence="12">
    <location>
        <begin position="15"/>
        <end position="245"/>
    </location>
</feature>
<keyword evidence="2" id="KW-0813">Transport</keyword>
<dbReference type="PANTHER" id="PTHR42781:SF4">
    <property type="entry name" value="SPERMIDINE_PUTRESCINE IMPORT ATP-BINDING PROTEIN POTA"/>
    <property type="match status" value="1"/>
</dbReference>
<dbReference type="Gene3D" id="3.40.50.300">
    <property type="entry name" value="P-loop containing nucleotide triphosphate hydrolases"/>
    <property type="match status" value="1"/>
</dbReference>
<protein>
    <recommendedName>
        <fullName evidence="9">Molybdate/tungstate import ATP-binding protein WtpC</fullName>
        <ecNumber evidence="8">7.3.2.6</ecNumber>
    </recommendedName>
</protein>
<dbReference type="EC" id="7.3.2.6" evidence="8"/>
<dbReference type="SUPFAM" id="SSF52540">
    <property type="entry name" value="P-loop containing nucleoside triphosphate hydrolases"/>
    <property type="match status" value="1"/>
</dbReference>
<evidence type="ECO:0000256" key="11">
    <source>
        <dbReference type="ARBA" id="ARBA00057369"/>
    </source>
</evidence>
<reference evidence="13 14" key="1">
    <citation type="submission" date="2018-10" db="EMBL/GenBank/DDBJ databases">
        <title>Natrarchaeobius chitinivorans gen. nov., sp. nov., and Natrarchaeobius haloalkaliphilus sp. nov., alkaliphilic, chitin-utilizing haloarchaea from hypersaline alkaline lakes.</title>
        <authorList>
            <person name="Sorokin D.Y."/>
            <person name="Elcheninov A.G."/>
            <person name="Kostrikina N.A."/>
            <person name="Bale N.J."/>
            <person name="Sinninghe Damste J.S."/>
            <person name="Khijniak T.V."/>
            <person name="Kublanov I.V."/>
            <person name="Toshchakov S.V."/>
        </authorList>
    </citation>
    <scope>NUCLEOTIDE SEQUENCE [LARGE SCALE GENOMIC DNA]</scope>
    <source>
        <strain evidence="13 14">AArcht4T</strain>
    </source>
</reference>
<dbReference type="Gene3D" id="2.40.50.100">
    <property type="match status" value="1"/>
</dbReference>
<dbReference type="FunFam" id="3.40.50.300:FF:000425">
    <property type="entry name" value="Probable ABC transporter, ATP-binding subunit"/>
    <property type="match status" value="1"/>
</dbReference>
<evidence type="ECO:0000256" key="1">
    <source>
        <dbReference type="ARBA" id="ARBA00004202"/>
    </source>
</evidence>
<comment type="function">
    <text evidence="11">Part of the ABC transporter complex WtpABC involved in molybdate/tungstate import. Responsible for energy coupling to the transport system.</text>
</comment>
<dbReference type="OrthoDB" id="18368at2157"/>
<evidence type="ECO:0000256" key="6">
    <source>
        <dbReference type="ARBA" id="ARBA00038307"/>
    </source>
</evidence>
<evidence type="ECO:0000256" key="10">
    <source>
        <dbReference type="ARBA" id="ARBA00047936"/>
    </source>
</evidence>
<dbReference type="EMBL" id="REGA01000032">
    <property type="protein sequence ID" value="RQG89657.1"/>
    <property type="molecule type" value="Genomic_DNA"/>
</dbReference>
<evidence type="ECO:0000313" key="14">
    <source>
        <dbReference type="Proteomes" id="UP000282323"/>
    </source>
</evidence>
<evidence type="ECO:0000313" key="13">
    <source>
        <dbReference type="EMBL" id="RQG89657.1"/>
    </source>
</evidence>
<evidence type="ECO:0000256" key="5">
    <source>
        <dbReference type="ARBA" id="ARBA00022840"/>
    </source>
</evidence>
<keyword evidence="4" id="KW-0547">Nucleotide-binding</keyword>
<dbReference type="AlphaFoldDB" id="A0A3N6LNQ9"/>
<dbReference type="InterPro" id="IPR013611">
    <property type="entry name" value="Transp-assoc_OB_typ2"/>
</dbReference>
<dbReference type="SUPFAM" id="SSF50331">
    <property type="entry name" value="MOP-like"/>
    <property type="match status" value="1"/>
</dbReference>
<comment type="subunit">
    <text evidence="7">The complex is composed of two ATP-binding proteins (WtpC), two transmembrane proteins (WtpB) and a solute-binding protein (WtpA).</text>
</comment>
<accession>A0A3N6LNQ9</accession>
<evidence type="ECO:0000259" key="12">
    <source>
        <dbReference type="PROSITE" id="PS50893"/>
    </source>
</evidence>
<dbReference type="GO" id="GO:0005524">
    <property type="term" value="F:ATP binding"/>
    <property type="evidence" value="ECO:0007669"/>
    <property type="project" value="UniProtKB-KW"/>
</dbReference>
<evidence type="ECO:0000256" key="4">
    <source>
        <dbReference type="ARBA" id="ARBA00022741"/>
    </source>
</evidence>
<dbReference type="PROSITE" id="PS50893">
    <property type="entry name" value="ABC_TRANSPORTER_2"/>
    <property type="match status" value="1"/>
</dbReference>
<keyword evidence="3" id="KW-0500">Molybdenum</keyword>
<dbReference type="Pfam" id="PF08402">
    <property type="entry name" value="TOBE_2"/>
    <property type="match status" value="1"/>
</dbReference>
<dbReference type="Proteomes" id="UP000282323">
    <property type="component" value="Unassembled WGS sequence"/>
</dbReference>
<dbReference type="InterPro" id="IPR027417">
    <property type="entry name" value="P-loop_NTPase"/>
</dbReference>
<evidence type="ECO:0000256" key="2">
    <source>
        <dbReference type="ARBA" id="ARBA00022448"/>
    </source>
</evidence>
<dbReference type="InterPro" id="IPR003439">
    <property type="entry name" value="ABC_transporter-like_ATP-bd"/>
</dbReference>
<dbReference type="InterPro" id="IPR008995">
    <property type="entry name" value="Mo/tungstate-bd_C_term_dom"/>
</dbReference>
<keyword evidence="5 13" id="KW-0067">ATP-binding</keyword>
<sequence length="376" mass="41357">MNERTIESASAPSQLECRNLGKAYGDIQAVEDFSLEIEEGELFCLLGPSGCGKSTTLQMLAGLEQPTSGSVYMAGNDVTYTPAYDRDTSMVFQSWALFPQMTVLENAAFGLKMDGVDRETRREKSLEMLEMVEMADYHDKSVTELSGGQKQRVALARSLVLQPSVLLLDEPLSNLDKQLREAMQIELNAIHDELDQTMVYVTHDQDEAFTLADRIGIMNHGELVQSGPPREVYDEPANRFVEEFLGDTNMVSGELARTNGTDCVVETDLGSSVTVSKAANGAAPGDTVALSIRPEKIAVAEENAATDRDGDLSVVGEVVHRLYRGSMVRYFVEVNGEEIFFERRIGEDLGLSPGTTVRIEYEKDEINAFDGQGELI</sequence>
<keyword evidence="14" id="KW-1185">Reference proteome</keyword>